<evidence type="ECO:0000256" key="1">
    <source>
        <dbReference type="SAM" id="MobiDB-lite"/>
    </source>
</evidence>
<proteinExistence type="predicted"/>
<sequence>MSFRVKIILISYVWMLLATHIAGQRVHIEGRVYEHQQPMELGITNCYSQDSSQCQMLQQSICSTLIELLPVYVGDSARCENYVVQKDEDDYFSLGLDIQFQFRGEDLQKMNVSCSTFTSLYLMEIRRSHQTGRKTLGDPVIIEPDLYDIDWNTNVVDFSVRGTLLVNGSRLPITSKDNLNLKNIESGLYRMPGIHTMISPMLSRDQVSLSNVNEHNVNGFVGVSFILTYEKAALQSYSLDPSCTTFPYLLQQAFRNPTTRNGIQLDRDTVVTMMTHLTTKKVAGTKREDQRRTSSQTDKAEVEQRSTELKQDFKSLTTEQQSYTSEGNSANGYDEGDENSKEEGSDKNEDGTNSGSPLTFGALLSVLTLFTPCIH</sequence>
<keyword evidence="4" id="KW-1185">Reference proteome</keyword>
<keyword evidence="2" id="KW-0732">Signal</keyword>
<feature type="chain" id="PRO_5021208095" evidence="2">
    <location>
        <begin position="24"/>
        <end position="375"/>
    </location>
</feature>
<feature type="compositionally biased region" description="Basic and acidic residues" evidence="1">
    <location>
        <begin position="285"/>
        <end position="313"/>
    </location>
</feature>
<comment type="caution">
    <text evidence="3">The sequence shown here is derived from an EMBL/GenBank/DDBJ whole genome shotgun (WGS) entry which is preliminary data.</text>
</comment>
<dbReference type="Proteomes" id="UP000316759">
    <property type="component" value="Unassembled WGS sequence"/>
</dbReference>
<reference evidence="3 4" key="1">
    <citation type="submission" date="2019-04" db="EMBL/GenBank/DDBJ databases">
        <title>Annotation for the trematode Fasciola gigantica.</title>
        <authorList>
            <person name="Choi Y.-J."/>
        </authorList>
    </citation>
    <scope>NUCLEOTIDE SEQUENCE [LARGE SCALE GENOMIC DNA]</scope>
    <source>
        <strain evidence="3">Uganda_cow_1</strain>
    </source>
</reference>
<accession>A0A504Y8M7</accession>
<feature type="region of interest" description="Disordered" evidence="1">
    <location>
        <begin position="277"/>
        <end position="358"/>
    </location>
</feature>
<feature type="compositionally biased region" description="Basic and acidic residues" evidence="1">
    <location>
        <begin position="338"/>
        <end position="350"/>
    </location>
</feature>
<gene>
    <name evidence="3" type="ORF">FGIG_00712</name>
</gene>
<evidence type="ECO:0000313" key="4">
    <source>
        <dbReference type="Proteomes" id="UP000316759"/>
    </source>
</evidence>
<feature type="signal peptide" evidence="2">
    <location>
        <begin position="1"/>
        <end position="23"/>
    </location>
</feature>
<organism evidence="3 4">
    <name type="scientific">Fasciola gigantica</name>
    <name type="common">Giant liver fluke</name>
    <dbReference type="NCBI Taxonomy" id="46835"/>
    <lineage>
        <taxon>Eukaryota</taxon>
        <taxon>Metazoa</taxon>
        <taxon>Spiralia</taxon>
        <taxon>Lophotrochozoa</taxon>
        <taxon>Platyhelminthes</taxon>
        <taxon>Trematoda</taxon>
        <taxon>Digenea</taxon>
        <taxon>Plagiorchiida</taxon>
        <taxon>Echinostomata</taxon>
        <taxon>Echinostomatoidea</taxon>
        <taxon>Fasciolidae</taxon>
        <taxon>Fasciola</taxon>
    </lineage>
</organism>
<protein>
    <submittedName>
        <fullName evidence="3">Uncharacterized protein</fullName>
    </submittedName>
</protein>
<evidence type="ECO:0000256" key="2">
    <source>
        <dbReference type="SAM" id="SignalP"/>
    </source>
</evidence>
<evidence type="ECO:0000313" key="3">
    <source>
        <dbReference type="EMBL" id="TPP56505.1"/>
    </source>
</evidence>
<dbReference type="EMBL" id="SUNJ01014401">
    <property type="protein sequence ID" value="TPP56505.1"/>
    <property type="molecule type" value="Genomic_DNA"/>
</dbReference>
<dbReference type="OrthoDB" id="10350276at2759"/>
<dbReference type="AlphaFoldDB" id="A0A504Y8M7"/>
<name>A0A504Y8M7_FASGI</name>
<feature type="compositionally biased region" description="Polar residues" evidence="1">
    <location>
        <begin position="314"/>
        <end position="331"/>
    </location>
</feature>